<dbReference type="AlphaFoldDB" id="A0A382JQR5"/>
<evidence type="ECO:0000259" key="1">
    <source>
        <dbReference type="Pfam" id="PF08369"/>
    </source>
</evidence>
<protein>
    <recommendedName>
        <fullName evidence="1">Light-independent protochlorophyllide reductase subunit B-like C-terminal domain-containing protein</fullName>
    </recommendedName>
</protein>
<evidence type="ECO:0000313" key="2">
    <source>
        <dbReference type="EMBL" id="SVC13543.1"/>
    </source>
</evidence>
<proteinExistence type="predicted"/>
<dbReference type="EMBL" id="UINC01075401">
    <property type="protein sequence ID" value="SVC13543.1"/>
    <property type="molecule type" value="Genomic_DNA"/>
</dbReference>
<dbReference type="GO" id="GO:0015979">
    <property type="term" value="P:photosynthesis"/>
    <property type="evidence" value="ECO:0007669"/>
    <property type="project" value="InterPro"/>
</dbReference>
<dbReference type="GO" id="GO:0016491">
    <property type="term" value="F:oxidoreductase activity"/>
    <property type="evidence" value="ECO:0007669"/>
    <property type="project" value="InterPro"/>
</dbReference>
<sequence length="148" mass="16486">ECTVSEIIRLKKSTGLVIGKIEAIVVDEELISMGREERIRTMNLPIGMGDERRADYYHSTLGNLTMHTLGQPKNAMRGADAVTNMPWDKDAMKMLMNVPPPLRKMVIGNTEEAATEKGQESVTAKLFTDLAREVGMDTELMERFRSGG</sequence>
<gene>
    <name evidence="2" type="ORF">METZ01_LOCUS266397</name>
</gene>
<feature type="domain" description="Light-independent protochlorophyllide reductase subunit B-like C-terminal" evidence="1">
    <location>
        <begin position="87"/>
        <end position="128"/>
    </location>
</feature>
<reference evidence="2" key="1">
    <citation type="submission" date="2018-05" db="EMBL/GenBank/DDBJ databases">
        <authorList>
            <person name="Lanie J.A."/>
            <person name="Ng W.-L."/>
            <person name="Kazmierczak K.M."/>
            <person name="Andrzejewski T.M."/>
            <person name="Davidsen T.M."/>
            <person name="Wayne K.J."/>
            <person name="Tettelin H."/>
            <person name="Glass J.I."/>
            <person name="Rusch D."/>
            <person name="Podicherti R."/>
            <person name="Tsui H.-C.T."/>
            <person name="Winkler M.E."/>
        </authorList>
    </citation>
    <scope>NUCLEOTIDE SEQUENCE</scope>
</reference>
<dbReference type="Pfam" id="PF08369">
    <property type="entry name" value="PCP_red"/>
    <property type="match status" value="1"/>
</dbReference>
<dbReference type="GO" id="GO:0015995">
    <property type="term" value="P:chlorophyll biosynthetic process"/>
    <property type="evidence" value="ECO:0007669"/>
    <property type="project" value="InterPro"/>
</dbReference>
<dbReference type="InterPro" id="IPR042298">
    <property type="entry name" value="P-CP_red_C"/>
</dbReference>
<accession>A0A382JQR5</accession>
<dbReference type="InterPro" id="IPR013580">
    <property type="entry name" value="LI-POR_suB-like_C"/>
</dbReference>
<name>A0A382JQR5_9ZZZZ</name>
<dbReference type="Gene3D" id="1.10.8.550">
    <property type="entry name" value="Proto-chlorophyllide reductase 57 kD subunit B"/>
    <property type="match status" value="1"/>
</dbReference>
<organism evidence="2">
    <name type="scientific">marine metagenome</name>
    <dbReference type="NCBI Taxonomy" id="408172"/>
    <lineage>
        <taxon>unclassified sequences</taxon>
        <taxon>metagenomes</taxon>
        <taxon>ecological metagenomes</taxon>
    </lineage>
</organism>
<feature type="non-terminal residue" evidence="2">
    <location>
        <position position="1"/>
    </location>
</feature>